<dbReference type="EMBL" id="MT498055">
    <property type="protein sequence ID" value="QKY79814.1"/>
    <property type="molecule type" value="Genomic_DNA"/>
</dbReference>
<protein>
    <submittedName>
        <fullName evidence="1">Uncharacterized protein</fullName>
    </submittedName>
</protein>
<sequence length="191" mass="21249">MASSPGPRPTDQTKTKDISPMLNFIPVRIPGLITPLSATSETTGLRYLLWNERLDGAWKLRIDDLEDAPAADRDKLALTFNSDEEAVEYADRFDFNQSIAERLSLPCTLKIEATAGGPEGAVERYYPDHANAYASARRIVETEYRAWLPPRRATWWSNRAVRLLKAYGRVETPDVVVTLEVPAAVGEASDA</sequence>
<organism evidence="1 2">
    <name type="scientific">Arthrobacter phage Bumble</name>
    <dbReference type="NCBI Taxonomy" id="2743904"/>
    <lineage>
        <taxon>Viruses</taxon>
        <taxon>Duplodnaviria</taxon>
        <taxon>Heunggongvirae</taxon>
        <taxon>Uroviricota</taxon>
        <taxon>Caudoviricetes</taxon>
        <taxon>Berryhillviridae</taxon>
        <taxon>Altadenavirus</taxon>
        <taxon>Altadenavirus bumble</taxon>
    </lineage>
</organism>
<proteinExistence type="predicted"/>
<name>A0A7G3VA14_9CAUD</name>
<reference evidence="1 2" key="1">
    <citation type="submission" date="2020-05" db="EMBL/GenBank/DDBJ databases">
        <authorList>
            <person name="Bohanan V.A."/>
            <person name="Brazelton B.R."/>
            <person name="Coffey L.M."/>
            <person name="Donovan A.R."/>
            <person name="Gales A.C."/>
            <person name="Glasscock A.J."/>
            <person name="Grill M."/>
            <person name="Harper M.C."/>
            <person name="Hollowell C.E."/>
            <person name="Liu T.Y."/>
            <person name="Mansour C."/>
            <person name="McDowell A.D."/>
            <person name="Miller T.E."/>
            <person name="Nash A.G."/>
            <person name="Seo J."/>
            <person name="Sherman Z.A."/>
            <person name="Albert R.M."/>
            <person name="Ayala A."/>
            <person name="Monti D.L."/>
            <person name="Garlena R.A."/>
            <person name="Russell D.A."/>
            <person name="Pope W.H."/>
            <person name="Jacobs-Sera D."/>
            <person name="Hatfull G.F."/>
        </authorList>
    </citation>
    <scope>NUCLEOTIDE SEQUENCE [LARGE SCALE GENOMIC DNA]</scope>
</reference>
<evidence type="ECO:0000313" key="2">
    <source>
        <dbReference type="Proteomes" id="UP000516407"/>
    </source>
</evidence>
<dbReference type="Proteomes" id="UP000516407">
    <property type="component" value="Segment"/>
</dbReference>
<accession>A0A7G3VA14</accession>
<evidence type="ECO:0000313" key="1">
    <source>
        <dbReference type="EMBL" id="QKY79814.1"/>
    </source>
</evidence>
<gene>
    <name evidence="1" type="primary">48</name>
    <name evidence="1" type="ORF">SEA_BUMBLE_48</name>
</gene>
<keyword evidence="2" id="KW-1185">Reference proteome</keyword>